<keyword evidence="3 7" id="KW-0694">RNA-binding</keyword>
<dbReference type="InterPro" id="IPR005712">
    <property type="entry name" value="Ribosomal_uS5_bac-type"/>
</dbReference>
<dbReference type="GO" id="GO:0015935">
    <property type="term" value="C:small ribosomal subunit"/>
    <property type="evidence" value="ECO:0007669"/>
    <property type="project" value="InterPro"/>
</dbReference>
<organism evidence="10">
    <name type="scientific">Leptotrichia rugosa</name>
    <dbReference type="NCBI Taxonomy" id="3239302"/>
    <lineage>
        <taxon>Bacteria</taxon>
        <taxon>Fusobacteriati</taxon>
        <taxon>Fusobacteriota</taxon>
        <taxon>Fusobacteriia</taxon>
        <taxon>Fusobacteriales</taxon>
        <taxon>Leptotrichiaceae</taxon>
        <taxon>Leptotrichia</taxon>
    </lineage>
</organism>
<evidence type="ECO:0000256" key="6">
    <source>
        <dbReference type="ARBA" id="ARBA00035255"/>
    </source>
</evidence>
<dbReference type="PROSITE" id="PS50881">
    <property type="entry name" value="S5_DSRBD"/>
    <property type="match status" value="1"/>
</dbReference>
<dbReference type="GO" id="GO:0019843">
    <property type="term" value="F:rRNA binding"/>
    <property type="evidence" value="ECO:0007669"/>
    <property type="project" value="UniProtKB-UniRule"/>
</dbReference>
<dbReference type="InterPro" id="IPR018192">
    <property type="entry name" value="Ribosomal_uS5_N_CS"/>
</dbReference>
<dbReference type="RefSeq" id="WP_369711023.1">
    <property type="nucleotide sequence ID" value="NZ_CP165644.1"/>
</dbReference>
<evidence type="ECO:0000256" key="1">
    <source>
        <dbReference type="ARBA" id="ARBA00008945"/>
    </source>
</evidence>
<dbReference type="InterPro" id="IPR013810">
    <property type="entry name" value="Ribosomal_uS5_N"/>
</dbReference>
<evidence type="ECO:0000256" key="4">
    <source>
        <dbReference type="ARBA" id="ARBA00022980"/>
    </source>
</evidence>
<dbReference type="AlphaFoldDB" id="A0AB39VHH0"/>
<dbReference type="PANTHER" id="PTHR48277:SF1">
    <property type="entry name" value="MITOCHONDRIAL RIBOSOMAL PROTEIN S5"/>
    <property type="match status" value="1"/>
</dbReference>
<comment type="function">
    <text evidence="7">With S4 and S12 plays an important role in translational accuracy.</text>
</comment>
<proteinExistence type="inferred from homology"/>
<dbReference type="GO" id="GO:0003735">
    <property type="term" value="F:structural constituent of ribosome"/>
    <property type="evidence" value="ECO:0007669"/>
    <property type="project" value="UniProtKB-UniRule"/>
</dbReference>
<evidence type="ECO:0000256" key="2">
    <source>
        <dbReference type="ARBA" id="ARBA00022730"/>
    </source>
</evidence>
<dbReference type="FunFam" id="3.30.230.10:FF:000002">
    <property type="entry name" value="30S ribosomal protein S5"/>
    <property type="match status" value="1"/>
</dbReference>
<dbReference type="SUPFAM" id="SSF54768">
    <property type="entry name" value="dsRNA-binding domain-like"/>
    <property type="match status" value="1"/>
</dbReference>
<reference evidence="10" key="1">
    <citation type="submission" date="2024-07" db="EMBL/GenBank/DDBJ databases">
        <authorList>
            <person name="Li X.-J."/>
            <person name="Wang X."/>
        </authorList>
    </citation>
    <scope>NUCLEOTIDE SEQUENCE</scope>
    <source>
        <strain evidence="10">HSP-334</strain>
    </source>
</reference>
<evidence type="ECO:0000256" key="7">
    <source>
        <dbReference type="HAMAP-Rule" id="MF_01307"/>
    </source>
</evidence>
<comment type="function">
    <text evidence="7">Located at the back of the 30S subunit body where it stabilizes the conformation of the head with respect to the body.</text>
</comment>
<dbReference type="GO" id="GO:0006412">
    <property type="term" value="P:translation"/>
    <property type="evidence" value="ECO:0007669"/>
    <property type="project" value="UniProtKB-UniRule"/>
</dbReference>
<dbReference type="Pfam" id="PF03719">
    <property type="entry name" value="Ribosomal_S5_C"/>
    <property type="match status" value="1"/>
</dbReference>
<evidence type="ECO:0000256" key="8">
    <source>
        <dbReference type="RuleBase" id="RU003823"/>
    </source>
</evidence>
<evidence type="ECO:0000313" key="10">
    <source>
        <dbReference type="EMBL" id="XDU66737.1"/>
    </source>
</evidence>
<dbReference type="GO" id="GO:0005737">
    <property type="term" value="C:cytoplasm"/>
    <property type="evidence" value="ECO:0007669"/>
    <property type="project" value="UniProtKB-ARBA"/>
</dbReference>
<comment type="subunit">
    <text evidence="7">Part of the 30S ribosomal subunit. Contacts proteins S4 and S8.</text>
</comment>
<keyword evidence="5 7" id="KW-0687">Ribonucleoprotein</keyword>
<protein>
    <recommendedName>
        <fullName evidence="6 7">Small ribosomal subunit protein uS5</fullName>
    </recommendedName>
</protein>
<dbReference type="EMBL" id="CP165644">
    <property type="protein sequence ID" value="XDU66737.1"/>
    <property type="molecule type" value="Genomic_DNA"/>
</dbReference>
<dbReference type="InterPro" id="IPR000851">
    <property type="entry name" value="Ribosomal_uS5"/>
</dbReference>
<dbReference type="Pfam" id="PF00333">
    <property type="entry name" value="Ribosomal_S5"/>
    <property type="match status" value="1"/>
</dbReference>
<dbReference type="Gene3D" id="3.30.160.20">
    <property type="match status" value="1"/>
</dbReference>
<comment type="domain">
    <text evidence="7">The N-terminal domain interacts with the head of the 30S subunit; the C-terminal domain interacts with the body and contacts protein S4. The interaction surface between S4 and S5 is involved in control of translational fidelity.</text>
</comment>
<dbReference type="InterPro" id="IPR014721">
    <property type="entry name" value="Ribsml_uS5_D2-typ_fold_subgr"/>
</dbReference>
<dbReference type="InterPro" id="IPR005324">
    <property type="entry name" value="Ribosomal_uS5_C"/>
</dbReference>
<evidence type="ECO:0000256" key="3">
    <source>
        <dbReference type="ARBA" id="ARBA00022884"/>
    </source>
</evidence>
<accession>A0AB39VHH0</accession>
<comment type="similarity">
    <text evidence="1 7 8">Belongs to the universal ribosomal protein uS5 family.</text>
</comment>
<dbReference type="FunFam" id="3.30.160.20:FF:000001">
    <property type="entry name" value="30S ribosomal protein S5"/>
    <property type="match status" value="1"/>
</dbReference>
<dbReference type="NCBIfam" id="TIGR01021">
    <property type="entry name" value="rpsE_bact"/>
    <property type="match status" value="1"/>
</dbReference>
<keyword evidence="4 7" id="KW-0689">Ribosomal protein</keyword>
<dbReference type="PANTHER" id="PTHR48277">
    <property type="entry name" value="MITOCHONDRIAL RIBOSOMAL PROTEIN S5"/>
    <property type="match status" value="1"/>
</dbReference>
<dbReference type="SUPFAM" id="SSF54211">
    <property type="entry name" value="Ribosomal protein S5 domain 2-like"/>
    <property type="match status" value="1"/>
</dbReference>
<feature type="domain" description="S5 DRBM" evidence="9">
    <location>
        <begin position="18"/>
        <end position="81"/>
    </location>
</feature>
<keyword evidence="2 7" id="KW-0699">rRNA-binding</keyword>
<dbReference type="PROSITE" id="PS00585">
    <property type="entry name" value="RIBOSOMAL_S5"/>
    <property type="match status" value="1"/>
</dbReference>
<dbReference type="Gene3D" id="3.30.230.10">
    <property type="match status" value="1"/>
</dbReference>
<sequence length="173" mass="18523">MARERDNRDSRDNKDNEFREKLLRISRVSKTVKGGRRISFSVLAAVGDEKGRVGIGLGKANGVPDAIKKAIASAKKNLVTVSLKGGTLPHEQIGKFNATSVLLKPASKGTGVIAGSAARELLELAGVTDVLTKIRGSKNKDNVARATLEGLRQLRTIEEVARLRGKSVEEILG</sequence>
<gene>
    <name evidence="7 10" type="primary">rpsE</name>
    <name evidence="10" type="ORF">AB8B22_10265</name>
</gene>
<dbReference type="GO" id="GO:0042254">
    <property type="term" value="P:ribosome biogenesis"/>
    <property type="evidence" value="ECO:0007669"/>
    <property type="project" value="UniProtKB-ARBA"/>
</dbReference>
<dbReference type="InterPro" id="IPR020568">
    <property type="entry name" value="Ribosomal_Su5_D2-typ_SF"/>
</dbReference>
<evidence type="ECO:0000256" key="5">
    <source>
        <dbReference type="ARBA" id="ARBA00023274"/>
    </source>
</evidence>
<dbReference type="HAMAP" id="MF_01307_B">
    <property type="entry name" value="Ribosomal_uS5_B"/>
    <property type="match status" value="1"/>
</dbReference>
<name>A0AB39VHH0_9FUSO</name>
<dbReference type="KEGG" id="lrug:AB8B22_10265"/>
<evidence type="ECO:0000259" key="9">
    <source>
        <dbReference type="PROSITE" id="PS50881"/>
    </source>
</evidence>